<evidence type="ECO:0000313" key="1">
    <source>
        <dbReference type="EMBL" id="PKB94784.1"/>
    </source>
</evidence>
<evidence type="ECO:0000313" key="3">
    <source>
        <dbReference type="Proteomes" id="UP000232688"/>
    </source>
</evidence>
<reference evidence="2 3" key="3">
    <citation type="submission" date="2017-10" db="EMBL/GenBank/DDBJ databases">
        <title>Extensive intraspecific genome diversity in a model arbuscular mycorrhizal fungus.</title>
        <authorList>
            <person name="Chen E.C.H."/>
            <person name="Morin E."/>
            <person name="Baudet D."/>
            <person name="Noel J."/>
            <person name="Ndikumana S."/>
            <person name="Charron P."/>
            <person name="St-Onge C."/>
            <person name="Giorgi J."/>
            <person name="Grigoriev I.V."/>
            <person name="Roux C."/>
            <person name="Martin F.M."/>
            <person name="Corradi N."/>
        </authorList>
    </citation>
    <scope>NUCLEOTIDE SEQUENCE [LARGE SCALE GENOMIC DNA]</scope>
    <source>
        <strain evidence="2 3">A1</strain>
    </source>
</reference>
<evidence type="ECO:0000313" key="4">
    <source>
        <dbReference type="Proteomes" id="UP000232722"/>
    </source>
</evidence>
<dbReference type="EMBL" id="LLXJ01005562">
    <property type="protein sequence ID" value="PKB94784.1"/>
    <property type="molecule type" value="Genomic_DNA"/>
</dbReference>
<reference evidence="2 3" key="4">
    <citation type="submission" date="2017-10" db="EMBL/GenBank/DDBJ databases">
        <title>Genome analyses suggest a sexual origin of heterokaryosis in a supposedly ancient asexual fungus.</title>
        <authorList>
            <person name="Corradi N."/>
            <person name="Sedzielewska K."/>
            <person name="Noel J."/>
            <person name="Charron P."/>
            <person name="Farinelli L."/>
            <person name="Marton T."/>
            <person name="Kruger M."/>
            <person name="Pelin A."/>
            <person name="Brachmann A."/>
            <person name="Corradi N."/>
        </authorList>
    </citation>
    <scope>NUCLEOTIDE SEQUENCE [LARGE SCALE GENOMIC DNA]</scope>
    <source>
        <strain evidence="2 3">A1</strain>
    </source>
</reference>
<dbReference type="EMBL" id="LLXH01004088">
    <property type="protein sequence ID" value="PKC53575.1"/>
    <property type="molecule type" value="Genomic_DNA"/>
</dbReference>
<evidence type="ECO:0000313" key="2">
    <source>
        <dbReference type="EMBL" id="PKC53575.1"/>
    </source>
</evidence>
<dbReference type="Proteomes" id="UP000232722">
    <property type="component" value="Unassembled WGS sequence"/>
</dbReference>
<dbReference type="Proteomes" id="UP000232688">
    <property type="component" value="Unassembled WGS sequence"/>
</dbReference>
<accession>A0A2I1FGB3</accession>
<reference evidence="1 4" key="1">
    <citation type="submission" date="2016-04" db="EMBL/GenBank/DDBJ databases">
        <title>Genome analyses suggest a sexual origin of heterokaryosis in a supposedly ancient asexual fungus.</title>
        <authorList>
            <person name="Ropars J."/>
            <person name="Sedzielewska K."/>
            <person name="Noel J."/>
            <person name="Charron P."/>
            <person name="Farinelli L."/>
            <person name="Marton T."/>
            <person name="Kruger M."/>
            <person name="Pelin A."/>
            <person name="Brachmann A."/>
            <person name="Corradi N."/>
        </authorList>
    </citation>
    <scope>NUCLEOTIDE SEQUENCE [LARGE SCALE GENOMIC DNA]</scope>
    <source>
        <strain evidence="1 4">A5</strain>
    </source>
</reference>
<gene>
    <name evidence="2" type="ORF">RhiirA1_479029</name>
    <name evidence="1" type="ORF">RhiirA5_438046</name>
</gene>
<protein>
    <submittedName>
        <fullName evidence="2">Uncharacterized protein</fullName>
    </submittedName>
</protein>
<name>A0A2I1FGB3_9GLOM</name>
<dbReference type="OrthoDB" id="2393774at2759"/>
<dbReference type="AlphaFoldDB" id="A0A2I1FGB3"/>
<dbReference type="VEuPathDB" id="FungiDB:RhiirA1_479029"/>
<organism evidence="2 3">
    <name type="scientific">Rhizophagus irregularis</name>
    <dbReference type="NCBI Taxonomy" id="588596"/>
    <lineage>
        <taxon>Eukaryota</taxon>
        <taxon>Fungi</taxon>
        <taxon>Fungi incertae sedis</taxon>
        <taxon>Mucoromycota</taxon>
        <taxon>Glomeromycotina</taxon>
        <taxon>Glomeromycetes</taxon>
        <taxon>Glomerales</taxon>
        <taxon>Glomeraceae</taxon>
        <taxon>Rhizophagus</taxon>
    </lineage>
</organism>
<sequence>MTISNPSPICNLENSPILIAIESATDVSTLSFQTTTTFQFLQNFHNLNYDEYNRFEIAFSIAKTAINIALEINNYHKLIQILKKFIAIKHNQNAEGGINNNYLNKNNSVENYKSN</sequence>
<comment type="caution">
    <text evidence="2">The sequence shown here is derived from an EMBL/GenBank/DDBJ whole genome shotgun (WGS) entry which is preliminary data.</text>
</comment>
<reference evidence="1 4" key="2">
    <citation type="submission" date="2017-09" db="EMBL/GenBank/DDBJ databases">
        <title>Extensive intraspecific genome diversity in a model arbuscular mycorrhizal fungus.</title>
        <authorList>
            <person name="Chen E.C."/>
            <person name="Morin E."/>
            <person name="Beaudet D."/>
            <person name="Noel J."/>
            <person name="Ndikumana S."/>
            <person name="Charron P."/>
            <person name="St-Onge C."/>
            <person name="Giorgi J."/>
            <person name="Grigoriev I.V."/>
            <person name="Roux C."/>
            <person name="Martin F.M."/>
            <person name="Corradi N."/>
        </authorList>
    </citation>
    <scope>NUCLEOTIDE SEQUENCE [LARGE SCALE GENOMIC DNA]</scope>
    <source>
        <strain evidence="1 4">A5</strain>
    </source>
</reference>
<proteinExistence type="predicted"/>